<protein>
    <submittedName>
        <fullName evidence="2">Uncharacterized protein</fullName>
    </submittedName>
</protein>
<dbReference type="Proteomes" id="UP000676336">
    <property type="component" value="Unassembled WGS sequence"/>
</dbReference>
<evidence type="ECO:0000313" key="4">
    <source>
        <dbReference type="Proteomes" id="UP000663824"/>
    </source>
</evidence>
<keyword evidence="1" id="KW-1133">Transmembrane helix</keyword>
<evidence type="ECO:0000313" key="2">
    <source>
        <dbReference type="EMBL" id="CAF2112500.1"/>
    </source>
</evidence>
<dbReference type="AlphaFoldDB" id="A0A816VE71"/>
<keyword evidence="1" id="KW-0472">Membrane</keyword>
<dbReference type="EMBL" id="CAJOBI010037115">
    <property type="protein sequence ID" value="CAF4305414.1"/>
    <property type="molecule type" value="Genomic_DNA"/>
</dbReference>
<gene>
    <name evidence="2" type="ORF">MBJ925_LOCUS24413</name>
    <name evidence="3" type="ORF">SMN809_LOCUS26296</name>
</gene>
<comment type="caution">
    <text evidence="2">The sequence shown here is derived from an EMBL/GenBank/DDBJ whole genome shotgun (WGS) entry which is preliminary data.</text>
</comment>
<dbReference type="Proteomes" id="UP000663824">
    <property type="component" value="Unassembled WGS sequence"/>
</dbReference>
<dbReference type="EMBL" id="CAJNRE010012691">
    <property type="protein sequence ID" value="CAF2112500.1"/>
    <property type="molecule type" value="Genomic_DNA"/>
</dbReference>
<organism evidence="2 4">
    <name type="scientific">Rotaria magnacalcarata</name>
    <dbReference type="NCBI Taxonomy" id="392030"/>
    <lineage>
        <taxon>Eukaryota</taxon>
        <taxon>Metazoa</taxon>
        <taxon>Spiralia</taxon>
        <taxon>Gnathifera</taxon>
        <taxon>Rotifera</taxon>
        <taxon>Eurotatoria</taxon>
        <taxon>Bdelloidea</taxon>
        <taxon>Philodinida</taxon>
        <taxon>Philodinidae</taxon>
        <taxon>Rotaria</taxon>
    </lineage>
</organism>
<evidence type="ECO:0000313" key="3">
    <source>
        <dbReference type="EMBL" id="CAF4305414.1"/>
    </source>
</evidence>
<evidence type="ECO:0000256" key="1">
    <source>
        <dbReference type="SAM" id="Phobius"/>
    </source>
</evidence>
<sequence length="241" mass="27021">MATRKKITQISSVITHTSIHPDNIHPFSSKIHPNKEVQHHVRVAKSPLKTDKEELPFQSTNILSINSVLIKPKALKKNSESKLSSKSNSVHLDETADSDGVRKRRIIAGFCILAAMLIIAMILGITLGTLLNNTSAATTTSVINVCIIEPQQVQLLRRVRVPSKVQLVLQLQQVQLLRRVRVPAQVQQVQLLRRVRVPAQVQQVQLLRRVRVPVPVPVQLELQTQPVQLALQARQQKQAKQ</sequence>
<name>A0A816VE71_9BILA</name>
<feature type="non-terminal residue" evidence="2">
    <location>
        <position position="1"/>
    </location>
</feature>
<reference evidence="2" key="1">
    <citation type="submission" date="2021-02" db="EMBL/GenBank/DDBJ databases">
        <authorList>
            <person name="Nowell W R."/>
        </authorList>
    </citation>
    <scope>NUCLEOTIDE SEQUENCE</scope>
</reference>
<feature type="transmembrane region" description="Helical" evidence="1">
    <location>
        <begin position="106"/>
        <end position="131"/>
    </location>
</feature>
<keyword evidence="1" id="KW-0812">Transmembrane</keyword>
<proteinExistence type="predicted"/>
<accession>A0A816VE71</accession>